<evidence type="ECO:0000256" key="4">
    <source>
        <dbReference type="ARBA" id="ARBA00022692"/>
    </source>
</evidence>
<dbReference type="VEuPathDB" id="FungiDB:ASPGLDRAFT_72104"/>
<dbReference type="PROSITE" id="PS50850">
    <property type="entry name" value="MFS"/>
    <property type="match status" value="1"/>
</dbReference>
<dbReference type="SUPFAM" id="SSF103473">
    <property type="entry name" value="MFS general substrate transporter"/>
    <property type="match status" value="1"/>
</dbReference>
<evidence type="ECO:0000256" key="7">
    <source>
        <dbReference type="ARBA" id="ARBA00023242"/>
    </source>
</evidence>
<evidence type="ECO:0000259" key="10">
    <source>
        <dbReference type="PROSITE" id="PS50850"/>
    </source>
</evidence>
<dbReference type="GO" id="GO:0016020">
    <property type="term" value="C:membrane"/>
    <property type="evidence" value="ECO:0007669"/>
    <property type="project" value="UniProtKB-SubCell"/>
</dbReference>
<feature type="transmembrane region" description="Helical" evidence="9">
    <location>
        <begin position="298"/>
        <end position="316"/>
    </location>
</feature>
<dbReference type="RefSeq" id="XP_022404632.1">
    <property type="nucleotide sequence ID" value="XM_022549594.1"/>
</dbReference>
<dbReference type="EMBL" id="KV878890">
    <property type="protein sequence ID" value="OJJ87949.1"/>
    <property type="molecule type" value="Genomic_DNA"/>
</dbReference>
<evidence type="ECO:0000313" key="11">
    <source>
        <dbReference type="EMBL" id="OJJ87949.1"/>
    </source>
</evidence>
<dbReference type="GeneID" id="34465854"/>
<gene>
    <name evidence="11" type="ORF">ASPGLDRAFT_72104</name>
</gene>
<dbReference type="GO" id="GO:0003677">
    <property type="term" value="F:DNA binding"/>
    <property type="evidence" value="ECO:0007669"/>
    <property type="project" value="InterPro"/>
</dbReference>
<feature type="transmembrane region" description="Helical" evidence="9">
    <location>
        <begin position="161"/>
        <end position="181"/>
    </location>
</feature>
<evidence type="ECO:0000256" key="1">
    <source>
        <dbReference type="ARBA" id="ARBA00004141"/>
    </source>
</evidence>
<evidence type="ECO:0000256" key="6">
    <source>
        <dbReference type="ARBA" id="ARBA00023136"/>
    </source>
</evidence>
<feature type="region of interest" description="Disordered" evidence="8">
    <location>
        <begin position="1"/>
        <end position="20"/>
    </location>
</feature>
<organism evidence="11 12">
    <name type="scientific">Aspergillus glaucus CBS 516.65</name>
    <dbReference type="NCBI Taxonomy" id="1160497"/>
    <lineage>
        <taxon>Eukaryota</taxon>
        <taxon>Fungi</taxon>
        <taxon>Dikarya</taxon>
        <taxon>Ascomycota</taxon>
        <taxon>Pezizomycotina</taxon>
        <taxon>Eurotiomycetes</taxon>
        <taxon>Eurotiomycetidae</taxon>
        <taxon>Eurotiales</taxon>
        <taxon>Aspergillaceae</taxon>
        <taxon>Aspergillus</taxon>
        <taxon>Aspergillus subgen. Aspergillus</taxon>
    </lineage>
</organism>
<evidence type="ECO:0000256" key="3">
    <source>
        <dbReference type="ARBA" id="ARBA00022448"/>
    </source>
</evidence>
<name>A0A1L9VVL7_ASPGL</name>
<dbReference type="FunFam" id="1.20.1250.20:FF:000013">
    <property type="entry name" value="MFS general substrate transporter"/>
    <property type="match status" value="1"/>
</dbReference>
<proteinExistence type="inferred from homology"/>
<feature type="transmembrane region" description="Helical" evidence="9">
    <location>
        <begin position="70"/>
        <end position="92"/>
    </location>
</feature>
<feature type="compositionally biased region" description="Basic and acidic residues" evidence="8">
    <location>
        <begin position="11"/>
        <end position="20"/>
    </location>
</feature>
<protein>
    <recommendedName>
        <fullName evidence="10">Major facilitator superfamily (MFS) profile domain-containing protein</fullName>
    </recommendedName>
</protein>
<feature type="region of interest" description="Disordered" evidence="8">
    <location>
        <begin position="523"/>
        <end position="580"/>
    </location>
</feature>
<feature type="transmembrane region" description="Helical" evidence="9">
    <location>
        <begin position="353"/>
        <end position="375"/>
    </location>
</feature>
<evidence type="ECO:0000256" key="8">
    <source>
        <dbReference type="SAM" id="MobiDB-lite"/>
    </source>
</evidence>
<evidence type="ECO:0000313" key="12">
    <source>
        <dbReference type="Proteomes" id="UP000184300"/>
    </source>
</evidence>
<feature type="compositionally biased region" description="Basic residues" evidence="8">
    <location>
        <begin position="523"/>
        <end position="539"/>
    </location>
</feature>
<keyword evidence="7" id="KW-0539">Nucleus</keyword>
<feature type="transmembrane region" description="Helical" evidence="9">
    <location>
        <begin position="99"/>
        <end position="121"/>
    </location>
</feature>
<accession>A0A1L9VVL7</accession>
<dbReference type="InterPro" id="IPR007219">
    <property type="entry name" value="XnlR_reg_dom"/>
</dbReference>
<dbReference type="Pfam" id="PF07690">
    <property type="entry name" value="MFS_1"/>
    <property type="match status" value="1"/>
</dbReference>
<dbReference type="GO" id="GO:0022857">
    <property type="term" value="F:transmembrane transporter activity"/>
    <property type="evidence" value="ECO:0007669"/>
    <property type="project" value="InterPro"/>
</dbReference>
<feature type="transmembrane region" description="Helical" evidence="9">
    <location>
        <begin position="420"/>
        <end position="440"/>
    </location>
</feature>
<feature type="transmembrane region" description="Helical" evidence="9">
    <location>
        <begin position="193"/>
        <end position="213"/>
    </location>
</feature>
<keyword evidence="5 9" id="KW-1133">Transmembrane helix</keyword>
<dbReference type="InterPro" id="IPR036259">
    <property type="entry name" value="MFS_trans_sf"/>
</dbReference>
<dbReference type="GO" id="GO:0006351">
    <property type="term" value="P:DNA-templated transcription"/>
    <property type="evidence" value="ECO:0007669"/>
    <property type="project" value="InterPro"/>
</dbReference>
<feature type="transmembrane region" description="Helical" evidence="9">
    <location>
        <begin position="127"/>
        <end position="149"/>
    </location>
</feature>
<dbReference type="PANTHER" id="PTHR43791:SF9">
    <property type="entry name" value="MAJOR FACILITATOR-TYPE TRANSPORTER HXNP"/>
    <property type="match status" value="1"/>
</dbReference>
<keyword evidence="6 9" id="KW-0472">Membrane</keyword>
<dbReference type="FunFam" id="1.20.1250.20:FF:000188">
    <property type="entry name" value="MFS general substrate transporter"/>
    <property type="match status" value="1"/>
</dbReference>
<evidence type="ECO:0000256" key="2">
    <source>
        <dbReference type="ARBA" id="ARBA00008335"/>
    </source>
</evidence>
<dbReference type="STRING" id="1160497.A0A1L9VVL7"/>
<comment type="subcellular location">
    <subcellularLocation>
        <location evidence="1">Membrane</location>
        <topology evidence="1">Multi-pass membrane protein</topology>
    </subcellularLocation>
</comment>
<dbReference type="Gene3D" id="1.20.1250.20">
    <property type="entry name" value="MFS general substrate transporter like domains"/>
    <property type="match status" value="2"/>
</dbReference>
<dbReference type="InterPro" id="IPR011701">
    <property type="entry name" value="MFS"/>
</dbReference>
<dbReference type="Proteomes" id="UP000184300">
    <property type="component" value="Unassembled WGS sequence"/>
</dbReference>
<feature type="domain" description="Major facilitator superfamily (MFS) profile" evidence="10">
    <location>
        <begin position="1"/>
        <end position="445"/>
    </location>
</feature>
<dbReference type="InterPro" id="IPR020846">
    <property type="entry name" value="MFS_dom"/>
</dbReference>
<keyword evidence="3" id="KW-0813">Transport</keyword>
<dbReference type="CDD" id="cd12148">
    <property type="entry name" value="fungal_TF_MHR"/>
    <property type="match status" value="1"/>
</dbReference>
<feature type="region of interest" description="Disordered" evidence="8">
    <location>
        <begin position="468"/>
        <end position="503"/>
    </location>
</feature>
<sequence>MQNSKVLVPEHVSKPESDDGERTVYIDHDAERSYVRKVDWFLLPLLCTSNLANAKTDGLEEDLKFPGNGYSLMIILFYIPFGLCDLPWNLLIKRFSGRIMLSFMTVVWGILSLCQCAATNFGSLLAIRIILGVFEAGFFAGATFYFTLFYTRGEMGLRLSILQTFAVLASAFSGLISYGVFRIDHPSVQGWQWLFIIEGSMTFLTGIIGFFWLPAGPQNAWFLNQRERAAANARLLRDNSVDVETALNLKECFRTWRNWKFPVWCIITLTYPVAYATAMNFFPLIVGRLGFSVVKTNLWTVAPNLVGAVVLLCVATSSDYFRERAFHIVFSLALSLIGMLILAALNVTQHKGVAYFACFLMAAGSYIPSCLVHAWHNNNNIHENSRASNTGLFVGLGNLAGVLSAATFRTEYAPKYIPTLVATCCCNVVCIAGVLWMGLWMRSENKRRDREQGVRLRGHEAFTRAEHLRRHSLNHEEPRSGYTSRHMMRHAKRDEEAGGPGLGILETRKRTRRAPNGTIVTKPAKRQARKAISNRHTRSVSHTSFEIASEGNAGLIESHDYPHGAPVSPPSSAHLEGHDQHSDIGISDEDALLAPMMPGGPYEPYVEPIPGQFDAADGSWGTSPFGDMFTADTAMDFNMPFAVTHNYNWLFDVSCLDDAFVDLDWPLEPISPNQDSIASFPGEERDATREMDSGELVELCSPDLDFNLDPSSILLEAATLIDKGLYPDASTSSSTSHQQADQTASEYPEMEWMTGHPQLDTPSRPRLPQVTDEARSSVLALISNAKDVSGASPLLSLEALQGYCDLFFSRFNVAHPLIHQGTFNPNQAEPVFLAAVLCLGATYSSREAHQIAVGIHDSLRNQLFCHPDFSPQPDLWVLQAMLLIDCFGKMRAGPKQRDRAQLFHCVLIKMIRRSNCCVIQTPTIRSRPKDLEHAWAEAMDLEQRKRLAMHCFMWDTQHAVLFSQSLCMSAFEMRFPLPCEASTWEASTPEQWLQCAIKEPDHPFLSALKGYIAPHAVHRPRHLNPLAHIFLLHGLMSLSSDLRRRDQTTIRSETPELAGAWKHRIGRSYDLWKIDFDADCMAMKLGQAENPRRFTGIKMAAHMLYRSAHITLNVEILDLQICAGTPHILGRAVTQNDIERSRRIIPQWLQDESGMALKAAKHASFILQDAVMSLDDWDDADAFHFPWCLYLATLTCWAFHLPKEGHNAPTQCPQSNEQAKTEMSLLIVAMTTCSSLDELASLAGKYSTKGLMKVMAQKLATVRWTVVHDAMKVLFRLVGL</sequence>
<evidence type="ECO:0000256" key="9">
    <source>
        <dbReference type="SAM" id="Phobius"/>
    </source>
</evidence>
<evidence type="ECO:0000256" key="5">
    <source>
        <dbReference type="ARBA" id="ARBA00022989"/>
    </source>
</evidence>
<reference evidence="12" key="1">
    <citation type="journal article" date="2017" name="Genome Biol.">
        <title>Comparative genomics reveals high biological diversity and specific adaptations in the industrially and medically important fungal genus Aspergillus.</title>
        <authorList>
            <person name="de Vries R.P."/>
            <person name="Riley R."/>
            <person name="Wiebenga A."/>
            <person name="Aguilar-Osorio G."/>
            <person name="Amillis S."/>
            <person name="Uchima C.A."/>
            <person name="Anderluh G."/>
            <person name="Asadollahi M."/>
            <person name="Askin M."/>
            <person name="Barry K."/>
            <person name="Battaglia E."/>
            <person name="Bayram O."/>
            <person name="Benocci T."/>
            <person name="Braus-Stromeyer S.A."/>
            <person name="Caldana C."/>
            <person name="Canovas D."/>
            <person name="Cerqueira G.C."/>
            <person name="Chen F."/>
            <person name="Chen W."/>
            <person name="Choi C."/>
            <person name="Clum A."/>
            <person name="Dos Santos R.A."/>
            <person name="Damasio A.R."/>
            <person name="Diallinas G."/>
            <person name="Emri T."/>
            <person name="Fekete E."/>
            <person name="Flipphi M."/>
            <person name="Freyberg S."/>
            <person name="Gallo A."/>
            <person name="Gournas C."/>
            <person name="Habgood R."/>
            <person name="Hainaut M."/>
            <person name="Harispe M.L."/>
            <person name="Henrissat B."/>
            <person name="Hilden K.S."/>
            <person name="Hope R."/>
            <person name="Hossain A."/>
            <person name="Karabika E."/>
            <person name="Karaffa L."/>
            <person name="Karanyi Z."/>
            <person name="Krasevec N."/>
            <person name="Kuo A."/>
            <person name="Kusch H."/>
            <person name="LaButti K."/>
            <person name="Lagendijk E.L."/>
            <person name="Lapidus A."/>
            <person name="Levasseur A."/>
            <person name="Lindquist E."/>
            <person name="Lipzen A."/>
            <person name="Logrieco A.F."/>
            <person name="MacCabe A."/>
            <person name="Maekelae M.R."/>
            <person name="Malavazi I."/>
            <person name="Melin P."/>
            <person name="Meyer V."/>
            <person name="Mielnichuk N."/>
            <person name="Miskei M."/>
            <person name="Molnar A.P."/>
            <person name="Mule G."/>
            <person name="Ngan C.Y."/>
            <person name="Orejas M."/>
            <person name="Orosz E."/>
            <person name="Ouedraogo J.P."/>
            <person name="Overkamp K.M."/>
            <person name="Park H.-S."/>
            <person name="Perrone G."/>
            <person name="Piumi F."/>
            <person name="Punt P.J."/>
            <person name="Ram A.F."/>
            <person name="Ramon A."/>
            <person name="Rauscher S."/>
            <person name="Record E."/>
            <person name="Riano-Pachon D.M."/>
            <person name="Robert V."/>
            <person name="Roehrig J."/>
            <person name="Ruller R."/>
            <person name="Salamov A."/>
            <person name="Salih N.S."/>
            <person name="Samson R.A."/>
            <person name="Sandor E."/>
            <person name="Sanguinetti M."/>
            <person name="Schuetze T."/>
            <person name="Sepcic K."/>
            <person name="Shelest E."/>
            <person name="Sherlock G."/>
            <person name="Sophianopoulou V."/>
            <person name="Squina F.M."/>
            <person name="Sun H."/>
            <person name="Susca A."/>
            <person name="Todd R.B."/>
            <person name="Tsang A."/>
            <person name="Unkles S.E."/>
            <person name="van de Wiele N."/>
            <person name="van Rossen-Uffink D."/>
            <person name="Oliveira J.V."/>
            <person name="Vesth T.C."/>
            <person name="Visser J."/>
            <person name="Yu J.-H."/>
            <person name="Zhou M."/>
            <person name="Andersen M.R."/>
            <person name="Archer D.B."/>
            <person name="Baker S.E."/>
            <person name="Benoit I."/>
            <person name="Brakhage A.A."/>
            <person name="Braus G.H."/>
            <person name="Fischer R."/>
            <person name="Frisvad J.C."/>
            <person name="Goldman G.H."/>
            <person name="Houbraken J."/>
            <person name="Oakley B."/>
            <person name="Pocsi I."/>
            <person name="Scazzocchio C."/>
            <person name="Seiboth B."/>
            <person name="vanKuyk P.A."/>
            <person name="Wortman J."/>
            <person name="Dyer P.S."/>
            <person name="Grigoriev I.V."/>
        </authorList>
    </citation>
    <scope>NUCLEOTIDE SEQUENCE [LARGE SCALE GENOMIC DNA]</scope>
    <source>
        <strain evidence="12">CBS 516.65</strain>
    </source>
</reference>
<dbReference type="OrthoDB" id="1405595at2759"/>
<feature type="transmembrane region" description="Helical" evidence="9">
    <location>
        <begin position="328"/>
        <end position="347"/>
    </location>
</feature>
<dbReference type="Pfam" id="PF04082">
    <property type="entry name" value="Fungal_trans"/>
    <property type="match status" value="1"/>
</dbReference>
<dbReference type="PANTHER" id="PTHR43791">
    <property type="entry name" value="PERMEASE-RELATED"/>
    <property type="match status" value="1"/>
</dbReference>
<dbReference type="AlphaFoldDB" id="A0A1L9VVL7"/>
<keyword evidence="12" id="KW-1185">Reference proteome</keyword>
<comment type="similarity">
    <text evidence="2">Belongs to the major facilitator superfamily.</text>
</comment>
<keyword evidence="4 9" id="KW-0812">Transmembrane</keyword>
<feature type="transmembrane region" description="Helical" evidence="9">
    <location>
        <begin position="263"/>
        <end position="286"/>
    </location>
</feature>
<dbReference type="GO" id="GO:0008270">
    <property type="term" value="F:zinc ion binding"/>
    <property type="evidence" value="ECO:0007669"/>
    <property type="project" value="InterPro"/>
</dbReference>